<accession>A0A0F9JFJ2</accession>
<comment type="caution">
    <text evidence="1">The sequence shown here is derived from an EMBL/GenBank/DDBJ whole genome shotgun (WGS) entry which is preliminary data.</text>
</comment>
<reference evidence="1" key="1">
    <citation type="journal article" date="2015" name="Nature">
        <title>Complex archaea that bridge the gap between prokaryotes and eukaryotes.</title>
        <authorList>
            <person name="Spang A."/>
            <person name="Saw J.H."/>
            <person name="Jorgensen S.L."/>
            <person name="Zaremba-Niedzwiedzka K."/>
            <person name="Martijn J."/>
            <person name="Lind A.E."/>
            <person name="van Eijk R."/>
            <person name="Schleper C."/>
            <person name="Guy L."/>
            <person name="Ettema T.J."/>
        </authorList>
    </citation>
    <scope>NUCLEOTIDE SEQUENCE</scope>
</reference>
<evidence type="ECO:0000313" key="1">
    <source>
        <dbReference type="EMBL" id="KKM04586.1"/>
    </source>
</evidence>
<dbReference type="EMBL" id="LAZR01016418">
    <property type="protein sequence ID" value="KKM04586.1"/>
    <property type="molecule type" value="Genomic_DNA"/>
</dbReference>
<dbReference type="AlphaFoldDB" id="A0A0F9JFJ2"/>
<organism evidence="1">
    <name type="scientific">marine sediment metagenome</name>
    <dbReference type="NCBI Taxonomy" id="412755"/>
    <lineage>
        <taxon>unclassified sequences</taxon>
        <taxon>metagenomes</taxon>
        <taxon>ecological metagenomes</taxon>
    </lineage>
</organism>
<proteinExistence type="predicted"/>
<gene>
    <name evidence="1" type="ORF">LCGC14_1762710</name>
</gene>
<name>A0A0F9JFJ2_9ZZZZ</name>
<sequence length="64" mass="7413">MSEEYTSSATKLREEFVCALGRPEHSKERKDFHYSETDYWIARALLEIAEQLDGIRFELSGSKG</sequence>
<protein>
    <submittedName>
        <fullName evidence="1">Uncharacterized protein</fullName>
    </submittedName>
</protein>